<comment type="subcellular location">
    <subcellularLocation>
        <location evidence="1">Nucleus</location>
        <location evidence="1">Nucleolus</location>
    </subcellularLocation>
    <subcellularLocation>
        <location evidence="2">Nucleus</location>
        <location evidence="2">Nucleoplasm</location>
    </subcellularLocation>
</comment>
<feature type="domain" description="TEX10-like TPR repeats" evidence="6">
    <location>
        <begin position="504"/>
        <end position="870"/>
    </location>
</feature>
<evidence type="ECO:0000259" key="6">
    <source>
        <dbReference type="Pfam" id="PF25781"/>
    </source>
</evidence>
<proteinExistence type="inferred from homology"/>
<organism evidence="7 8">
    <name type="scientific">Papaver somniferum</name>
    <name type="common">Opium poppy</name>
    <dbReference type="NCBI Taxonomy" id="3469"/>
    <lineage>
        <taxon>Eukaryota</taxon>
        <taxon>Viridiplantae</taxon>
        <taxon>Streptophyta</taxon>
        <taxon>Embryophyta</taxon>
        <taxon>Tracheophyta</taxon>
        <taxon>Spermatophyta</taxon>
        <taxon>Magnoliopsida</taxon>
        <taxon>Ranunculales</taxon>
        <taxon>Papaveraceae</taxon>
        <taxon>Papaveroideae</taxon>
        <taxon>Papaver</taxon>
    </lineage>
</organism>
<evidence type="ECO:0000256" key="4">
    <source>
        <dbReference type="ARBA" id="ARBA00023242"/>
    </source>
</evidence>
<dbReference type="InterPro" id="IPR011989">
    <property type="entry name" value="ARM-like"/>
</dbReference>
<feature type="domain" description="Pre-rRNA-processing protein Ipi1 N-terminal" evidence="5">
    <location>
        <begin position="145"/>
        <end position="207"/>
    </location>
</feature>
<dbReference type="Gramene" id="RZC60941">
    <property type="protein sequence ID" value="RZC60941"/>
    <property type="gene ID" value="C5167_022687"/>
</dbReference>
<evidence type="ECO:0000256" key="3">
    <source>
        <dbReference type="ARBA" id="ARBA00006427"/>
    </source>
</evidence>
<keyword evidence="8" id="KW-1185">Reference proteome</keyword>
<dbReference type="PANTHER" id="PTHR16056:SF2">
    <property type="entry name" value="TESTIS-EXPRESSED PROTEIN 10"/>
    <property type="match status" value="1"/>
</dbReference>
<dbReference type="Pfam" id="PF12333">
    <property type="entry name" value="Ipi1_N"/>
    <property type="match status" value="1"/>
</dbReference>
<dbReference type="EMBL" id="CM010719">
    <property type="protein sequence ID" value="RZC60941.1"/>
    <property type="molecule type" value="Genomic_DNA"/>
</dbReference>
<dbReference type="InterPro" id="IPR024679">
    <property type="entry name" value="Ipi1_N"/>
</dbReference>
<evidence type="ECO:0000313" key="7">
    <source>
        <dbReference type="EMBL" id="RZC60941.1"/>
    </source>
</evidence>
<dbReference type="STRING" id="3469.A0A4Y7JLU4"/>
<dbReference type="Gene3D" id="1.25.10.10">
    <property type="entry name" value="Leucine-rich Repeat Variant"/>
    <property type="match status" value="1"/>
</dbReference>
<protein>
    <submittedName>
        <fullName evidence="7">Uncharacterized protein</fullName>
    </submittedName>
</protein>
<dbReference type="GO" id="GO:0005634">
    <property type="term" value="C:nucleus"/>
    <property type="evidence" value="ECO:0007669"/>
    <property type="project" value="UniProtKB-SubCell"/>
</dbReference>
<dbReference type="Proteomes" id="UP000316621">
    <property type="component" value="Chromosome 5"/>
</dbReference>
<dbReference type="PANTHER" id="PTHR16056">
    <property type="entry name" value="REGULATOR OF MICROTUBULE DYNAMICS PROTEIN"/>
    <property type="match status" value="1"/>
</dbReference>
<reference evidence="7 8" key="1">
    <citation type="journal article" date="2018" name="Science">
        <title>The opium poppy genome and morphinan production.</title>
        <authorList>
            <person name="Guo L."/>
            <person name="Winzer T."/>
            <person name="Yang X."/>
            <person name="Li Y."/>
            <person name="Ning Z."/>
            <person name="He Z."/>
            <person name="Teodor R."/>
            <person name="Lu Y."/>
            <person name="Bowser T.A."/>
            <person name="Graham I.A."/>
            <person name="Ye K."/>
        </authorList>
    </citation>
    <scope>NUCLEOTIDE SEQUENCE [LARGE SCALE GENOMIC DNA]</scope>
    <source>
        <strain evidence="8">cv. HN1</strain>
        <tissue evidence="7">Leaves</tissue>
    </source>
</reference>
<dbReference type="OMA" id="MILDQDI"/>
<evidence type="ECO:0000256" key="1">
    <source>
        <dbReference type="ARBA" id="ARBA00004604"/>
    </source>
</evidence>
<evidence type="ECO:0000256" key="2">
    <source>
        <dbReference type="ARBA" id="ARBA00004642"/>
    </source>
</evidence>
<dbReference type="FunFam" id="1.25.10.10:FF:000348">
    <property type="entry name" value="uncharacterized protein LOC106763108 isoform X2"/>
    <property type="match status" value="1"/>
</dbReference>
<comment type="similarity">
    <text evidence="3">Belongs to the IPI1/TEX10 family.</text>
</comment>
<dbReference type="Pfam" id="PF25781">
    <property type="entry name" value="TPR_TEX10"/>
    <property type="match status" value="1"/>
</dbReference>
<dbReference type="InterPro" id="IPR016024">
    <property type="entry name" value="ARM-type_fold"/>
</dbReference>
<sequence length="889" mass="99702">MGKPPTSKKQQKRGVDFKKFKRKIGRKLPPAKNATNTNIQSKAIILPEQSVASERLGLALSKKGLTLKELLQQTSHHNAKVRKDAVVGIGDLTIKYPNELKVHRFAIIEKLRERISDEDKAVREALFLLLKTVIFPGSLEDASGPFISLIMAYIFNAMTHLAIDIRLMAFKFFDLVVQHYPSSFLSSAEKVLQNYGDILRKNHIFFEDKGKLKNALGGLVHCLSLLPFVNKEIGSASENKCNNASGALHAFESEAPKKNAGFASLVTTLEDLLQILYNCFQELTSSVRVMSQIDVKSIDCMSCVLKCVDLAVKFFILGNSSSETGFEVLVPSMSKGAEFVLGKFTMQMLLKKLLQIFPLDPIHQPSQKDDEIYYVWNVGIAETLMRISEAVDPLAILGGRFLVFIENALSAQICCSTRSSRSIWENNTVLLLPFIPRLVSRVQSDWKFRLLQAFTNTFKGCKPNSALNVACVNAIEEMLLPSNRDTSALFADTSEWEILDFQISWIQELPHLLVQLGDGHPSSSKVILHLLLRLGQCAPINPSLASGYDNLQKSLTEFYSTPQTEGAMHNGPFVKLPRDCQELAVSSLYYFSSLDPLLLRSLASCCLCNTLEPFVLFRIIEVLDSSHKAGHIQIADYISFCVTLLTRFTITPENSECAANNKKNAAHYRTVKAVTDVVCSCLSHIGDDATILQMLQRIMVSELSLFDLQSLNPPLDNKRAMLRLLVLLDSKPTILPEQSICNLANSLLQYLLDAASYIPEDNDDVDYDESNDKDQMRICQYYFVPCFFLFDRSGRLLSLVLNLMGSLIAHQCNEPVFDRANRISAITSILIFMRGDVKLRRALSSCKAEMTYILQNLLSLQSSNELNMNLEERHRLQLSYDQLKSATNR</sequence>
<dbReference type="SUPFAM" id="SSF48371">
    <property type="entry name" value="ARM repeat"/>
    <property type="match status" value="1"/>
</dbReference>
<keyword evidence="4" id="KW-0539">Nucleus</keyword>
<accession>A0A4Y7JLU4</accession>
<dbReference type="InterPro" id="IPR057949">
    <property type="entry name" value="TPR_TEX10"/>
</dbReference>
<evidence type="ECO:0000313" key="8">
    <source>
        <dbReference type="Proteomes" id="UP000316621"/>
    </source>
</evidence>
<evidence type="ECO:0000259" key="5">
    <source>
        <dbReference type="Pfam" id="PF12333"/>
    </source>
</evidence>
<dbReference type="AlphaFoldDB" id="A0A4Y7JLU4"/>
<name>A0A4Y7JLU4_PAPSO</name>
<gene>
    <name evidence="7" type="ORF">C5167_022687</name>
</gene>